<protein>
    <submittedName>
        <fullName evidence="2">Calcium signal-modulating cyclophilin ligand</fullName>
    </submittedName>
</protein>
<evidence type="ECO:0000256" key="1">
    <source>
        <dbReference type="SAM" id="MobiDB-lite"/>
    </source>
</evidence>
<dbReference type="OrthoDB" id="9895378at2759"/>
<evidence type="ECO:0000313" key="2">
    <source>
        <dbReference type="EMBL" id="PKU27045.1"/>
    </source>
</evidence>
<reference evidence="3" key="2">
    <citation type="submission" date="2017-12" db="EMBL/GenBank/DDBJ databases">
        <title>Genome sequence of the Bar-tailed Godwit (Limosa lapponica baueri).</title>
        <authorList>
            <person name="Lima N.C.B."/>
            <person name="Parody-Merino A.M."/>
            <person name="Battley P.F."/>
            <person name="Fidler A.E."/>
            <person name="Prosdocimi F."/>
        </authorList>
    </citation>
    <scope>NUCLEOTIDE SEQUENCE [LARGE SCALE GENOMIC DNA]</scope>
</reference>
<dbReference type="Proteomes" id="UP000233556">
    <property type="component" value="Unassembled WGS sequence"/>
</dbReference>
<dbReference type="GO" id="GO:0071816">
    <property type="term" value="P:tail-anchored membrane protein insertion into ER membrane"/>
    <property type="evidence" value="ECO:0007669"/>
    <property type="project" value="TreeGrafter"/>
</dbReference>
<dbReference type="Pfam" id="PF14963">
    <property type="entry name" value="Get2_like"/>
    <property type="match status" value="1"/>
</dbReference>
<reference evidence="3" key="1">
    <citation type="submission" date="2017-11" db="EMBL/GenBank/DDBJ databases">
        <authorList>
            <person name="Lima N.C."/>
            <person name="Parody-Merino A.M."/>
            <person name="Battley P.F."/>
            <person name="Fidler A.E."/>
            <person name="Prosdocimi F."/>
        </authorList>
    </citation>
    <scope>NUCLEOTIDE SEQUENCE [LARGE SCALE GENOMIC DNA]</scope>
</reference>
<name>A0A2I0SZR6_LIMLA</name>
<sequence>MEDGGGAAAAPPETPATPAGLSASQRRAELRRRKLLMNSEERINRIMGFHRPAAGKGMLQVKHDLLRSPGEPRIKYICVVRNVPRPGCGPAVLLTERAGELSFHCK</sequence>
<dbReference type="PANTHER" id="PTHR15026">
    <property type="entry name" value="CALCIUM-SIGNAL MODULATING CYCLOPHILIN LIGAND CAML"/>
    <property type="match status" value="1"/>
</dbReference>
<dbReference type="InterPro" id="IPR016719">
    <property type="entry name" value="CAMLG"/>
</dbReference>
<feature type="compositionally biased region" description="Low complexity" evidence="1">
    <location>
        <begin position="8"/>
        <end position="20"/>
    </location>
</feature>
<gene>
    <name evidence="2" type="ORF">llap_22651</name>
</gene>
<accession>A0A2I0SZR6</accession>
<dbReference type="GO" id="GO:0043529">
    <property type="term" value="C:GET complex"/>
    <property type="evidence" value="ECO:0007669"/>
    <property type="project" value="TreeGrafter"/>
</dbReference>
<dbReference type="EMBL" id="KZ532318">
    <property type="protein sequence ID" value="PKU27045.1"/>
    <property type="molecule type" value="Genomic_DNA"/>
</dbReference>
<evidence type="ECO:0000313" key="3">
    <source>
        <dbReference type="Proteomes" id="UP000233556"/>
    </source>
</evidence>
<dbReference type="PANTHER" id="PTHR15026:SF0">
    <property type="entry name" value="GUIDED ENTRY OF TAIL-ANCHORED PROTEINS FACTOR CAMLG"/>
    <property type="match status" value="1"/>
</dbReference>
<organism evidence="2 3">
    <name type="scientific">Limosa lapponica baueri</name>
    <dbReference type="NCBI Taxonomy" id="1758121"/>
    <lineage>
        <taxon>Eukaryota</taxon>
        <taxon>Metazoa</taxon>
        <taxon>Chordata</taxon>
        <taxon>Craniata</taxon>
        <taxon>Vertebrata</taxon>
        <taxon>Euteleostomi</taxon>
        <taxon>Archelosauria</taxon>
        <taxon>Archosauria</taxon>
        <taxon>Dinosauria</taxon>
        <taxon>Saurischia</taxon>
        <taxon>Theropoda</taxon>
        <taxon>Coelurosauria</taxon>
        <taxon>Aves</taxon>
        <taxon>Neognathae</taxon>
        <taxon>Neoaves</taxon>
        <taxon>Charadriiformes</taxon>
        <taxon>Scolopacidae</taxon>
        <taxon>Limosa</taxon>
    </lineage>
</organism>
<feature type="region of interest" description="Disordered" evidence="1">
    <location>
        <begin position="1"/>
        <end position="28"/>
    </location>
</feature>
<proteinExistence type="predicted"/>
<keyword evidence="3" id="KW-1185">Reference proteome</keyword>
<dbReference type="AlphaFoldDB" id="A0A2I0SZR6"/>